<comment type="caution">
    <text evidence="1">The sequence shown here is derived from an EMBL/GenBank/DDBJ whole genome shotgun (WGS) entry which is preliminary data.</text>
</comment>
<name>A0A1F5UP05_FRAXR</name>
<dbReference type="Gene3D" id="3.30.110.170">
    <property type="entry name" value="Protein of unknown function (DUF541), domain 1"/>
    <property type="match status" value="1"/>
</dbReference>
<dbReference type="PANTHER" id="PTHR34387:SF1">
    <property type="entry name" value="PERIPLASMIC IMMUNOGENIC PROTEIN"/>
    <property type="match status" value="1"/>
</dbReference>
<dbReference type="AlphaFoldDB" id="A0A1F5UP05"/>
<evidence type="ECO:0008006" key="3">
    <source>
        <dbReference type="Google" id="ProtNLM"/>
    </source>
</evidence>
<evidence type="ECO:0000313" key="1">
    <source>
        <dbReference type="EMBL" id="OGF52887.1"/>
    </source>
</evidence>
<dbReference type="PANTHER" id="PTHR34387">
    <property type="entry name" value="SLR1258 PROTEIN"/>
    <property type="match status" value="1"/>
</dbReference>
<dbReference type="InterPro" id="IPR052022">
    <property type="entry name" value="26kDa_periplasmic_antigen"/>
</dbReference>
<proteinExistence type="predicted"/>
<gene>
    <name evidence="1" type="ORF">A2Z21_04325</name>
</gene>
<protein>
    <recommendedName>
        <fullName evidence="3">SIMPL domain-containing protein</fullName>
    </recommendedName>
</protein>
<dbReference type="Gene3D" id="3.30.70.2970">
    <property type="entry name" value="Protein of unknown function (DUF541), domain 2"/>
    <property type="match status" value="1"/>
</dbReference>
<evidence type="ECO:0000313" key="2">
    <source>
        <dbReference type="Proteomes" id="UP000179157"/>
    </source>
</evidence>
<dbReference type="EMBL" id="MFGX01000125">
    <property type="protein sequence ID" value="OGF52887.1"/>
    <property type="molecule type" value="Genomic_DNA"/>
</dbReference>
<reference evidence="1 2" key="1">
    <citation type="journal article" date="2016" name="Nat. Commun.">
        <title>Thousands of microbial genomes shed light on interconnected biogeochemical processes in an aquifer system.</title>
        <authorList>
            <person name="Anantharaman K."/>
            <person name="Brown C.T."/>
            <person name="Hug L.A."/>
            <person name="Sharon I."/>
            <person name="Castelle C.J."/>
            <person name="Probst A.J."/>
            <person name="Thomas B.C."/>
            <person name="Singh A."/>
            <person name="Wilkins M.J."/>
            <person name="Karaoz U."/>
            <person name="Brodie E.L."/>
            <person name="Williams K.H."/>
            <person name="Hubbard S.S."/>
            <person name="Banfield J.F."/>
        </authorList>
    </citation>
    <scope>NUCLEOTIDE SEQUENCE [LARGE SCALE GENOMIC DNA]</scope>
    <source>
        <strain evidence="2">RBG_16_55_9</strain>
    </source>
</reference>
<dbReference type="InterPro" id="IPR007497">
    <property type="entry name" value="SIMPL/DUF541"/>
</dbReference>
<dbReference type="GO" id="GO:0006974">
    <property type="term" value="P:DNA damage response"/>
    <property type="evidence" value="ECO:0007669"/>
    <property type="project" value="TreeGrafter"/>
</dbReference>
<dbReference type="Proteomes" id="UP000179157">
    <property type="component" value="Unassembled WGS sequence"/>
</dbReference>
<dbReference type="Pfam" id="PF04402">
    <property type="entry name" value="SIMPL"/>
    <property type="match status" value="1"/>
</dbReference>
<organism evidence="1 2">
    <name type="scientific">Fraserbacteria sp. (strain RBG_16_55_9)</name>
    <dbReference type="NCBI Taxonomy" id="1817864"/>
    <lineage>
        <taxon>Bacteria</taxon>
        <taxon>Candidatus Fraseribacteriota</taxon>
    </lineage>
</organism>
<accession>A0A1F5UP05</accession>
<sequence length="246" mass="25992">MLKQATISAGIALAVLAIFLLGDQVLGPAASSALAKKSPDTAFQRTISVMGEGKITAKPDSVQAEIGVTSLRNTLKEAIAENNEKMAAVIAALKGLGIAEKDIQTVRFNVDLERADYNGPITGYRVSNQLHVTIRDLNRAGEILDRVIEAGANDVSGVRFAVSDVGELEKQARLTAIADAMSKAREMVEAVGAKLGSVLTITTASYSPPAYERSLVFMASSDAKSVPLEPGELQLYTSVQVVFAID</sequence>